<sequence length="360" mass="38776">MKAVEYTQSNRIVELMRRPAEQRDAEWVKDAVQQAVLLELATLPPYLCGMWSIDTTGGGDTQVFRALRTIVFDEMSHLGLACNLLTTVGGSPRLADEALVPAYPGPLPGGVRPELTVFLSGLTKDSVAMYASIEEPDDPIVRAVPAYTSIGAFYSAILDALRASSHLITGGRQVIKDMSHHGSGNSLVALTTLGAVETAVAIIKEQGEGTSVSPQNPHPNEAASGELAHYYAFLEVLHGRKLIHPPGHPDVWDFQGPPVPMPPALPMGIVPQGGWPRTGPGAPAADVTVLLDKCNRVYSDMLRLLEQVWQQDDPAQAADLLDDAVVKMFGLKSPARELMKRTLPDGSGKTYGPEFRFVTP</sequence>
<dbReference type="InterPro" id="IPR012347">
    <property type="entry name" value="Ferritin-like"/>
</dbReference>
<organism evidence="2 3">
    <name type="scientific">Streptomyces umbrinus</name>
    <dbReference type="NCBI Taxonomy" id="67370"/>
    <lineage>
        <taxon>Bacteria</taxon>
        <taxon>Bacillati</taxon>
        <taxon>Actinomycetota</taxon>
        <taxon>Actinomycetes</taxon>
        <taxon>Kitasatosporales</taxon>
        <taxon>Streptomycetaceae</taxon>
        <taxon>Streptomyces</taxon>
        <taxon>Streptomyces phaeochromogenes group</taxon>
    </lineage>
</organism>
<proteinExistence type="predicted"/>
<evidence type="ECO:0000259" key="1">
    <source>
        <dbReference type="Pfam" id="PF12902"/>
    </source>
</evidence>
<feature type="domain" description="Iminophenyl-pyruvate dimer synthase" evidence="1">
    <location>
        <begin position="32"/>
        <end position="237"/>
    </location>
</feature>
<gene>
    <name evidence="2" type="ORF">QF035_009231</name>
</gene>
<evidence type="ECO:0000313" key="2">
    <source>
        <dbReference type="EMBL" id="MDQ1031649.1"/>
    </source>
</evidence>
<dbReference type="RefSeq" id="WP_307527927.1">
    <property type="nucleotide sequence ID" value="NZ_JAUSZI010000002.1"/>
</dbReference>
<reference evidence="2 3" key="1">
    <citation type="submission" date="2023-07" db="EMBL/GenBank/DDBJ databases">
        <title>Comparative genomics of wheat-associated soil bacteria to identify genetic determinants of phenazine resistance.</title>
        <authorList>
            <person name="Mouncey N."/>
        </authorList>
    </citation>
    <scope>NUCLEOTIDE SEQUENCE [LARGE SCALE GENOMIC DNA]</scope>
    <source>
        <strain evidence="2 3">V2I4</strain>
    </source>
</reference>
<dbReference type="Proteomes" id="UP001230328">
    <property type="component" value="Unassembled WGS sequence"/>
</dbReference>
<dbReference type="Pfam" id="PF12902">
    <property type="entry name" value="Ferritin-like"/>
    <property type="match status" value="1"/>
</dbReference>
<dbReference type="PANTHER" id="PTHR34400:SF4">
    <property type="entry name" value="MEMBRANE PROTEIN"/>
    <property type="match status" value="1"/>
</dbReference>
<evidence type="ECO:0000313" key="3">
    <source>
        <dbReference type="Proteomes" id="UP001230328"/>
    </source>
</evidence>
<protein>
    <recommendedName>
        <fullName evidence="1">Iminophenyl-pyruvate dimer synthase domain-containing protein</fullName>
    </recommendedName>
</protein>
<dbReference type="EMBL" id="JAUSZI010000002">
    <property type="protein sequence ID" value="MDQ1031649.1"/>
    <property type="molecule type" value="Genomic_DNA"/>
</dbReference>
<dbReference type="PANTHER" id="PTHR34400">
    <property type="match status" value="1"/>
</dbReference>
<keyword evidence="3" id="KW-1185">Reference proteome</keyword>
<dbReference type="Gene3D" id="1.20.1260.10">
    <property type="match status" value="1"/>
</dbReference>
<comment type="caution">
    <text evidence="2">The sequence shown here is derived from an EMBL/GenBank/DDBJ whole genome shotgun (WGS) entry which is preliminary data.</text>
</comment>
<accession>A0ABU0T767</accession>
<dbReference type="InterPro" id="IPR026820">
    <property type="entry name" value="VioB/RebD_dom"/>
</dbReference>
<name>A0ABU0T767_9ACTN</name>